<protein>
    <submittedName>
        <fullName evidence="2">Uncharacterized protein</fullName>
    </submittedName>
</protein>
<feature type="signal peptide" evidence="1">
    <location>
        <begin position="1"/>
        <end position="27"/>
    </location>
</feature>
<feature type="chain" id="PRO_5013323565" evidence="1">
    <location>
        <begin position="28"/>
        <end position="204"/>
    </location>
</feature>
<dbReference type="Proteomes" id="UP000198374">
    <property type="component" value="Unassembled WGS sequence"/>
</dbReference>
<keyword evidence="1" id="KW-0732">Signal</keyword>
<keyword evidence="3" id="KW-1185">Reference proteome</keyword>
<evidence type="ECO:0000256" key="1">
    <source>
        <dbReference type="SAM" id="SignalP"/>
    </source>
</evidence>
<dbReference type="AlphaFoldDB" id="A0A1Z5I9I9"/>
<organism evidence="2 3">
    <name type="scientific">Secundilactobacillus mixtipabuli</name>
    <dbReference type="NCBI Taxonomy" id="1435342"/>
    <lineage>
        <taxon>Bacteria</taxon>
        <taxon>Bacillati</taxon>
        <taxon>Bacillota</taxon>
        <taxon>Bacilli</taxon>
        <taxon>Lactobacillales</taxon>
        <taxon>Lactobacillaceae</taxon>
        <taxon>Secundilactobacillus</taxon>
    </lineage>
</organism>
<gene>
    <name evidence="2" type="ORF">IWT30_00231</name>
</gene>
<accession>A0A1Z5I9I9</accession>
<evidence type="ECO:0000313" key="3">
    <source>
        <dbReference type="Proteomes" id="UP000198374"/>
    </source>
</evidence>
<dbReference type="EMBL" id="BCMF01000001">
    <property type="protein sequence ID" value="GAW98287.1"/>
    <property type="molecule type" value="Genomic_DNA"/>
</dbReference>
<dbReference type="OrthoDB" id="2293701at2"/>
<dbReference type="RefSeq" id="WP_089108116.1">
    <property type="nucleotide sequence ID" value="NZ_BCMF01000001.1"/>
</dbReference>
<sequence length="204" mass="22519" precursor="true">MRKLLFISGLFLILLGGAFTTSPSASAKSLPKLSTQKVTYVSSALNVQVKAPKSASLLAVVYNHHTSYCKLKKNTCNLNYKFTGYKTFELYGTTSKHQRVTQTKKLSRSAYATNEIVNFSEVRTKSDAQVIVNTLGSHRTVRLYSGKKLLSSQNTGSGQHVSFRLTLKQYKPTLTYTVTATNKKASGAFFIPYLEEPSNLEGIA</sequence>
<name>A0A1Z5I9I9_9LACO</name>
<evidence type="ECO:0000313" key="2">
    <source>
        <dbReference type="EMBL" id="GAW98287.1"/>
    </source>
</evidence>
<reference evidence="2 3" key="1">
    <citation type="submission" date="2015-11" db="EMBL/GenBank/DDBJ databases">
        <title>Draft genome sequences of new species of the genus Lactobacillus isolated from orchardgrass silage.</title>
        <authorList>
            <person name="Tohno M."/>
            <person name="Tanizawa Y."/>
            <person name="Arita M."/>
        </authorList>
    </citation>
    <scope>NUCLEOTIDE SEQUENCE [LARGE SCALE GENOMIC DNA]</scope>
    <source>
        <strain evidence="2 3">IWT30</strain>
    </source>
</reference>
<proteinExistence type="predicted"/>
<comment type="caution">
    <text evidence="2">The sequence shown here is derived from an EMBL/GenBank/DDBJ whole genome shotgun (WGS) entry which is preliminary data.</text>
</comment>